<dbReference type="InterPro" id="IPR015421">
    <property type="entry name" value="PyrdxlP-dep_Trfase_major"/>
</dbReference>
<accession>A0ABW2ZI80</accession>
<evidence type="ECO:0000256" key="1">
    <source>
        <dbReference type="ARBA" id="ARBA00001933"/>
    </source>
</evidence>
<dbReference type="GO" id="GO:0008483">
    <property type="term" value="F:transaminase activity"/>
    <property type="evidence" value="ECO:0007669"/>
    <property type="project" value="UniProtKB-KW"/>
</dbReference>
<keyword evidence="8" id="KW-1185">Reference proteome</keyword>
<evidence type="ECO:0000256" key="2">
    <source>
        <dbReference type="ARBA" id="ARBA00007441"/>
    </source>
</evidence>
<name>A0ABW2ZI80_9SPHI</name>
<dbReference type="Proteomes" id="UP001597073">
    <property type="component" value="Unassembled WGS sequence"/>
</dbReference>
<dbReference type="InterPro" id="IPR015424">
    <property type="entry name" value="PyrdxlP-dep_Trfase"/>
</dbReference>
<protein>
    <submittedName>
        <fullName evidence="7">Pyridoxal phosphate-dependent aminotransferase</fullName>
    </submittedName>
</protein>
<dbReference type="PANTHER" id="PTHR46383">
    <property type="entry name" value="ASPARTATE AMINOTRANSFERASE"/>
    <property type="match status" value="1"/>
</dbReference>
<dbReference type="InterPro" id="IPR050596">
    <property type="entry name" value="AspAT/PAT-like"/>
</dbReference>
<organism evidence="7 8">
    <name type="scientific">Mucilaginibacter lutimaris</name>
    <dbReference type="NCBI Taxonomy" id="931629"/>
    <lineage>
        <taxon>Bacteria</taxon>
        <taxon>Pseudomonadati</taxon>
        <taxon>Bacteroidota</taxon>
        <taxon>Sphingobacteriia</taxon>
        <taxon>Sphingobacteriales</taxon>
        <taxon>Sphingobacteriaceae</taxon>
        <taxon>Mucilaginibacter</taxon>
    </lineage>
</organism>
<keyword evidence="4" id="KW-0808">Transferase</keyword>
<evidence type="ECO:0000256" key="5">
    <source>
        <dbReference type="ARBA" id="ARBA00022898"/>
    </source>
</evidence>
<evidence type="ECO:0000259" key="6">
    <source>
        <dbReference type="Pfam" id="PF00155"/>
    </source>
</evidence>
<dbReference type="SUPFAM" id="SSF53383">
    <property type="entry name" value="PLP-dependent transferases"/>
    <property type="match status" value="1"/>
</dbReference>
<reference evidence="8" key="1">
    <citation type="journal article" date="2019" name="Int. J. Syst. Evol. Microbiol.">
        <title>The Global Catalogue of Microorganisms (GCM) 10K type strain sequencing project: providing services to taxonomists for standard genome sequencing and annotation.</title>
        <authorList>
            <consortium name="The Broad Institute Genomics Platform"/>
            <consortium name="The Broad Institute Genome Sequencing Center for Infectious Disease"/>
            <person name="Wu L."/>
            <person name="Ma J."/>
        </authorList>
    </citation>
    <scope>NUCLEOTIDE SEQUENCE [LARGE SCALE GENOMIC DNA]</scope>
    <source>
        <strain evidence="8">CCUG 60742</strain>
    </source>
</reference>
<dbReference type="EMBL" id="JBHTIA010000009">
    <property type="protein sequence ID" value="MFD0765896.1"/>
    <property type="molecule type" value="Genomic_DNA"/>
</dbReference>
<comment type="caution">
    <text evidence="7">The sequence shown here is derived from an EMBL/GenBank/DDBJ whole genome shotgun (WGS) entry which is preliminary data.</text>
</comment>
<dbReference type="CDD" id="cd00609">
    <property type="entry name" value="AAT_like"/>
    <property type="match status" value="1"/>
</dbReference>
<sequence length="418" mass="46024">MKVSVLAQNLSGSEIIKIAGEINELKKQGQNIANLTIGDFDSNIYPIPTELKDGIIDAYNHNQTNYPPADGMLNLRESVSAFLKNRMGLEYGANQILISGGSRPLIYSTYLALVDPGDKVVFPTPSWNNNHYCDLTGAEAVLVETRPENNFMPTADEIAPHLKGATMLALCSPLNPTGTMFGKKDLEEICDLVIAENQSRGADEKPLYLLYDQIYSQLTFGEYKHYDPVTLRPELKDYTIFIDGGSKCFAATGVRVGWGFGPTEIVSNMKAIVGHMGAWSPKAEQVAMAEYLVNETYVNTYLNKLKSDIQTSLSTLHEGFQNLKADGFSVDSIEPMGAIYLTIKIDYTGKATPDGHVLKNSADVNFYLIKEAKVAFVPFSAFGTGEEVTWFRASVGASTLEDIQQMIPRIREALSKLK</sequence>
<feature type="domain" description="Aminotransferase class I/classII large" evidence="6">
    <location>
        <begin position="32"/>
        <end position="410"/>
    </location>
</feature>
<keyword evidence="5" id="KW-0663">Pyridoxal phosphate</keyword>
<evidence type="ECO:0000256" key="3">
    <source>
        <dbReference type="ARBA" id="ARBA00022576"/>
    </source>
</evidence>
<evidence type="ECO:0000313" key="8">
    <source>
        <dbReference type="Proteomes" id="UP001597073"/>
    </source>
</evidence>
<dbReference type="InterPro" id="IPR015422">
    <property type="entry name" value="PyrdxlP-dep_Trfase_small"/>
</dbReference>
<dbReference type="RefSeq" id="WP_377143310.1">
    <property type="nucleotide sequence ID" value="NZ_JBHTIA010000009.1"/>
</dbReference>
<evidence type="ECO:0000256" key="4">
    <source>
        <dbReference type="ARBA" id="ARBA00022679"/>
    </source>
</evidence>
<proteinExistence type="inferred from homology"/>
<dbReference type="InterPro" id="IPR004839">
    <property type="entry name" value="Aminotransferase_I/II_large"/>
</dbReference>
<dbReference type="Gene3D" id="3.40.640.10">
    <property type="entry name" value="Type I PLP-dependent aspartate aminotransferase-like (Major domain)"/>
    <property type="match status" value="1"/>
</dbReference>
<gene>
    <name evidence="7" type="ORF">ACFQZI_13625</name>
</gene>
<comment type="similarity">
    <text evidence="2">Belongs to the class-I pyridoxal-phosphate-dependent aminotransferase family.</text>
</comment>
<keyword evidence="3 7" id="KW-0032">Aminotransferase</keyword>
<dbReference type="Pfam" id="PF00155">
    <property type="entry name" value="Aminotran_1_2"/>
    <property type="match status" value="1"/>
</dbReference>
<evidence type="ECO:0000313" key="7">
    <source>
        <dbReference type="EMBL" id="MFD0765896.1"/>
    </source>
</evidence>
<comment type="cofactor">
    <cofactor evidence="1">
        <name>pyridoxal 5'-phosphate</name>
        <dbReference type="ChEBI" id="CHEBI:597326"/>
    </cofactor>
</comment>
<dbReference type="Gene3D" id="3.90.1150.10">
    <property type="entry name" value="Aspartate Aminotransferase, domain 1"/>
    <property type="match status" value="1"/>
</dbReference>